<feature type="transmembrane region" description="Helical" evidence="1">
    <location>
        <begin position="69"/>
        <end position="90"/>
    </location>
</feature>
<evidence type="ECO:0000313" key="2">
    <source>
        <dbReference type="EMBL" id="QGG53984.1"/>
    </source>
</evidence>
<sequence>MELVGIVLPIAIIGGIVIFVVKRLEQKHKQGKLGKKKSRGAQILLDSLIPLGMLVGCAIGLILSMFFSISLLSTISFGSGIGLLLGYFAYEIYGNREENYS</sequence>
<dbReference type="EMBL" id="CP045835">
    <property type="protein sequence ID" value="QGG53984.1"/>
    <property type="molecule type" value="Genomic_DNA"/>
</dbReference>
<feature type="transmembrane region" description="Helical" evidence="1">
    <location>
        <begin position="6"/>
        <end position="22"/>
    </location>
</feature>
<feature type="transmembrane region" description="Helical" evidence="1">
    <location>
        <begin position="43"/>
        <end position="63"/>
    </location>
</feature>
<name>A0ABX6DLD2_9BACI</name>
<protein>
    <recommendedName>
        <fullName evidence="4">Group-specific protein</fullName>
    </recommendedName>
</protein>
<keyword evidence="1" id="KW-1133">Transmembrane helix</keyword>
<proteinExistence type="predicted"/>
<evidence type="ECO:0008006" key="4">
    <source>
        <dbReference type="Google" id="ProtNLM"/>
    </source>
</evidence>
<keyword evidence="3" id="KW-1185">Reference proteome</keyword>
<dbReference type="RefSeq" id="WP_369595909.1">
    <property type="nucleotide sequence ID" value="NZ_CP045835.1"/>
</dbReference>
<keyword evidence="1" id="KW-0472">Membrane</keyword>
<gene>
    <name evidence="2" type="ORF">GDS87_17820</name>
</gene>
<dbReference type="Proteomes" id="UP000373269">
    <property type="component" value="Chromosome"/>
</dbReference>
<evidence type="ECO:0000313" key="3">
    <source>
        <dbReference type="Proteomes" id="UP000373269"/>
    </source>
</evidence>
<accession>A0ABX6DLD2</accession>
<organism evidence="2 3">
    <name type="scientific">Lysinibacillus pakistanensis</name>
    <dbReference type="NCBI Taxonomy" id="759811"/>
    <lineage>
        <taxon>Bacteria</taxon>
        <taxon>Bacillati</taxon>
        <taxon>Bacillota</taxon>
        <taxon>Bacilli</taxon>
        <taxon>Bacillales</taxon>
        <taxon>Bacillaceae</taxon>
        <taxon>Lysinibacillus</taxon>
    </lineage>
</organism>
<reference evidence="2 3" key="1">
    <citation type="submission" date="2019-11" db="EMBL/GenBank/DDBJ databases">
        <title>Whole Genome Sequencing and Comparative Genomic Analyses of Lysinibacillus pakistanensis LZH-9, a Halotolerant Strain with Excellent COD Removal Capability.</title>
        <authorList>
            <person name="Zhou H."/>
        </authorList>
    </citation>
    <scope>NUCLEOTIDE SEQUENCE [LARGE SCALE GENOMIC DNA]</scope>
    <source>
        <strain evidence="2 3">LZH-9</strain>
    </source>
</reference>
<evidence type="ECO:0000256" key="1">
    <source>
        <dbReference type="SAM" id="Phobius"/>
    </source>
</evidence>
<keyword evidence="1" id="KW-0812">Transmembrane</keyword>